<dbReference type="Pfam" id="PF01261">
    <property type="entry name" value="AP_endonuc_2"/>
    <property type="match status" value="1"/>
</dbReference>
<evidence type="ECO:0000313" key="2">
    <source>
        <dbReference type="EMBL" id="MPM72601.1"/>
    </source>
</evidence>
<dbReference type="PANTHER" id="PTHR12110:SF21">
    <property type="entry name" value="XYLOSE ISOMERASE-LIKE TIM BARREL DOMAIN-CONTAINING PROTEIN"/>
    <property type="match status" value="1"/>
</dbReference>
<accession>A0A645C6I2</accession>
<gene>
    <name evidence="2" type="ORF">SDC9_119577</name>
</gene>
<dbReference type="InterPro" id="IPR013022">
    <property type="entry name" value="Xyl_isomerase-like_TIM-brl"/>
</dbReference>
<proteinExistence type="predicted"/>
<reference evidence="2" key="1">
    <citation type="submission" date="2019-08" db="EMBL/GenBank/DDBJ databases">
        <authorList>
            <person name="Kucharzyk K."/>
            <person name="Murdoch R.W."/>
            <person name="Higgins S."/>
            <person name="Loffler F."/>
        </authorList>
    </citation>
    <scope>NUCLEOTIDE SEQUENCE</scope>
</reference>
<protein>
    <recommendedName>
        <fullName evidence="1">Xylose isomerase-like TIM barrel domain-containing protein</fullName>
    </recommendedName>
</protein>
<dbReference type="SUPFAM" id="SSF51658">
    <property type="entry name" value="Xylose isomerase-like"/>
    <property type="match status" value="1"/>
</dbReference>
<dbReference type="PANTHER" id="PTHR12110">
    <property type="entry name" value="HYDROXYPYRUVATE ISOMERASE"/>
    <property type="match status" value="1"/>
</dbReference>
<organism evidence="2">
    <name type="scientific">bioreactor metagenome</name>
    <dbReference type="NCBI Taxonomy" id="1076179"/>
    <lineage>
        <taxon>unclassified sequences</taxon>
        <taxon>metagenomes</taxon>
        <taxon>ecological metagenomes</taxon>
    </lineage>
</organism>
<evidence type="ECO:0000259" key="1">
    <source>
        <dbReference type="Pfam" id="PF01261"/>
    </source>
</evidence>
<dbReference type="EMBL" id="VSSQ01024841">
    <property type="protein sequence ID" value="MPM72601.1"/>
    <property type="molecule type" value="Genomic_DNA"/>
</dbReference>
<dbReference type="InterPro" id="IPR050312">
    <property type="entry name" value="IolE/XylAMocC-like"/>
</dbReference>
<dbReference type="AlphaFoldDB" id="A0A645C6I2"/>
<name>A0A645C6I2_9ZZZZ</name>
<dbReference type="InterPro" id="IPR036237">
    <property type="entry name" value="Xyl_isomerase-like_sf"/>
</dbReference>
<feature type="domain" description="Xylose isomerase-like TIM barrel" evidence="1">
    <location>
        <begin position="11"/>
        <end position="198"/>
    </location>
</feature>
<comment type="caution">
    <text evidence="2">The sequence shown here is derived from an EMBL/GenBank/DDBJ whole genome shotgun (WGS) entry which is preliminary data.</text>
</comment>
<dbReference type="Gene3D" id="3.20.20.150">
    <property type="entry name" value="Divalent-metal-dependent TIM barrel enzymes"/>
    <property type="match status" value="1"/>
</dbReference>
<sequence length="207" mass="23255">MSMQYEPQLFSIHPRQRADAIALFERVLSAGRRAGASHYVMHGPARLFGGVKNIELVRIAPILLDLDALAADYGIQLTLENVSWCIFNEPEFGVRLRDITGGQIKHTLDVKQAVRSGHDPIDYIRAVGEQIVNVHLCDATSPPGRSTQYDMPGFGEYDFFAMFNLLAEKGYTGPAFIEVYSDMYTEIPVLYESRRLMREVAVRSKLG</sequence>